<feature type="signal peptide" evidence="1">
    <location>
        <begin position="1"/>
        <end position="23"/>
    </location>
</feature>
<feature type="chain" id="PRO_5011637437" evidence="1">
    <location>
        <begin position="24"/>
        <end position="103"/>
    </location>
</feature>
<accession>A0A1G6DVE4</accession>
<keyword evidence="1" id="KW-0732">Signal</keyword>
<gene>
    <name evidence="2" type="ORF">SAMN02927930_01915</name>
</gene>
<evidence type="ECO:0000313" key="3">
    <source>
        <dbReference type="Proteomes" id="UP000199626"/>
    </source>
</evidence>
<evidence type="ECO:0000256" key="1">
    <source>
        <dbReference type="SAM" id="SignalP"/>
    </source>
</evidence>
<organism evidence="2 3">
    <name type="scientific">Pseudidiomarina indica</name>
    <dbReference type="NCBI Taxonomy" id="1159017"/>
    <lineage>
        <taxon>Bacteria</taxon>
        <taxon>Pseudomonadati</taxon>
        <taxon>Pseudomonadota</taxon>
        <taxon>Gammaproteobacteria</taxon>
        <taxon>Alteromonadales</taxon>
        <taxon>Idiomarinaceae</taxon>
        <taxon>Pseudidiomarina</taxon>
    </lineage>
</organism>
<evidence type="ECO:0000313" key="2">
    <source>
        <dbReference type="EMBL" id="SDB49154.1"/>
    </source>
</evidence>
<dbReference type="STRING" id="1159017.SAMN02927930_01915"/>
<dbReference type="Proteomes" id="UP000199626">
    <property type="component" value="Unassembled WGS sequence"/>
</dbReference>
<dbReference type="AlphaFoldDB" id="A0A1G6DVE4"/>
<protein>
    <submittedName>
        <fullName evidence="2">Uncharacterized protein</fullName>
    </submittedName>
</protein>
<sequence length="103" mass="11100">MKLSTLSAILVFNLVLACAVVAAAWQSHPDAPVANACVASVPASSTPEPTAEAATCATTDTDIRQITWSNWLSGKSRSAQFHFLDLFELLFGSTDKKHDYQPF</sequence>
<dbReference type="PROSITE" id="PS51257">
    <property type="entry name" value="PROKAR_LIPOPROTEIN"/>
    <property type="match status" value="1"/>
</dbReference>
<dbReference type="RefSeq" id="WP_092593829.1">
    <property type="nucleotide sequence ID" value="NZ_FMXN01000013.1"/>
</dbReference>
<dbReference type="OrthoDB" id="5772064at2"/>
<reference evidence="3" key="1">
    <citation type="submission" date="2016-10" db="EMBL/GenBank/DDBJ databases">
        <authorList>
            <person name="Varghese N."/>
            <person name="Submissions S."/>
        </authorList>
    </citation>
    <scope>NUCLEOTIDE SEQUENCE [LARGE SCALE GENOMIC DNA]</scope>
    <source>
        <strain evidence="3">CGMCC 1.10824</strain>
    </source>
</reference>
<proteinExistence type="predicted"/>
<keyword evidence="3" id="KW-1185">Reference proteome</keyword>
<dbReference type="EMBL" id="FMXN01000013">
    <property type="protein sequence ID" value="SDB49154.1"/>
    <property type="molecule type" value="Genomic_DNA"/>
</dbReference>
<name>A0A1G6DVE4_9GAMM</name>